<dbReference type="AlphaFoldDB" id="A0A1I3UFC5"/>
<dbReference type="PANTHER" id="PTHR33495:SF13">
    <property type="entry name" value="ANTI-SIGMA-F FACTOR ANTAGONIST RSFB"/>
    <property type="match status" value="1"/>
</dbReference>
<accession>A0A1I3UFC5</accession>
<keyword evidence="5" id="KW-1185">Reference proteome</keyword>
<gene>
    <name evidence="4" type="ORF">SAMN05421835_10947</name>
</gene>
<protein>
    <recommendedName>
        <fullName evidence="2">Anti-sigma factor antagonist</fullName>
    </recommendedName>
</protein>
<evidence type="ECO:0000313" key="4">
    <source>
        <dbReference type="EMBL" id="SFJ82214.1"/>
    </source>
</evidence>
<dbReference type="SUPFAM" id="SSF52091">
    <property type="entry name" value="SpoIIaa-like"/>
    <property type="match status" value="1"/>
</dbReference>
<evidence type="ECO:0000259" key="3">
    <source>
        <dbReference type="PROSITE" id="PS50801"/>
    </source>
</evidence>
<dbReference type="RefSeq" id="WP_091508571.1">
    <property type="nucleotide sequence ID" value="NZ_CBDQZW010000008.1"/>
</dbReference>
<dbReference type="Gene3D" id="3.30.750.24">
    <property type="entry name" value="STAS domain"/>
    <property type="match status" value="1"/>
</dbReference>
<sequence>MTTAQISAEVEGDSVLVKITGEIDLANAADVQHEINEAVTNDATRVVLDLANLEYLDSAGLRVLFTLAERLRVLQMGLDLVVPPSSAVRRVVEMSGLEPVARVLSERDRG</sequence>
<feature type="domain" description="STAS" evidence="3">
    <location>
        <begin position="4"/>
        <end position="110"/>
    </location>
</feature>
<reference evidence="4 5" key="1">
    <citation type="submission" date="2016-10" db="EMBL/GenBank/DDBJ databases">
        <authorList>
            <person name="de Groot N.N."/>
        </authorList>
    </citation>
    <scope>NUCLEOTIDE SEQUENCE [LARGE SCALE GENOMIC DNA]</scope>
    <source>
        <strain evidence="4 5">DSM 44468</strain>
    </source>
</reference>
<name>A0A1I3UFC5_9PSEU</name>
<dbReference type="STRING" id="115433.SAMN05421835_10947"/>
<evidence type="ECO:0000256" key="2">
    <source>
        <dbReference type="RuleBase" id="RU003749"/>
    </source>
</evidence>
<dbReference type="GO" id="GO:0043856">
    <property type="term" value="F:anti-sigma factor antagonist activity"/>
    <property type="evidence" value="ECO:0007669"/>
    <property type="project" value="InterPro"/>
</dbReference>
<dbReference type="InterPro" id="IPR036513">
    <property type="entry name" value="STAS_dom_sf"/>
</dbReference>
<dbReference type="PANTHER" id="PTHR33495">
    <property type="entry name" value="ANTI-SIGMA FACTOR ANTAGONIST TM_1081-RELATED-RELATED"/>
    <property type="match status" value="1"/>
</dbReference>
<dbReference type="NCBIfam" id="TIGR00377">
    <property type="entry name" value="ant_ant_sig"/>
    <property type="match status" value="1"/>
</dbReference>
<dbReference type="OrthoDB" id="4628340at2"/>
<dbReference type="InterPro" id="IPR002645">
    <property type="entry name" value="STAS_dom"/>
</dbReference>
<dbReference type="Pfam" id="PF01740">
    <property type="entry name" value="STAS"/>
    <property type="match status" value="1"/>
</dbReference>
<dbReference type="CDD" id="cd07043">
    <property type="entry name" value="STAS_anti-anti-sigma_factors"/>
    <property type="match status" value="1"/>
</dbReference>
<evidence type="ECO:0000256" key="1">
    <source>
        <dbReference type="ARBA" id="ARBA00009013"/>
    </source>
</evidence>
<proteinExistence type="inferred from homology"/>
<comment type="similarity">
    <text evidence="1 2">Belongs to the anti-sigma-factor antagonist family.</text>
</comment>
<evidence type="ECO:0000313" key="5">
    <source>
        <dbReference type="Proteomes" id="UP000199025"/>
    </source>
</evidence>
<dbReference type="Proteomes" id="UP000199025">
    <property type="component" value="Unassembled WGS sequence"/>
</dbReference>
<organism evidence="4 5">
    <name type="scientific">Amycolatopsis sacchari</name>
    <dbReference type="NCBI Taxonomy" id="115433"/>
    <lineage>
        <taxon>Bacteria</taxon>
        <taxon>Bacillati</taxon>
        <taxon>Actinomycetota</taxon>
        <taxon>Actinomycetes</taxon>
        <taxon>Pseudonocardiales</taxon>
        <taxon>Pseudonocardiaceae</taxon>
        <taxon>Amycolatopsis</taxon>
    </lineage>
</organism>
<dbReference type="InterPro" id="IPR003658">
    <property type="entry name" value="Anti-sigma_ant"/>
</dbReference>
<dbReference type="PROSITE" id="PS50801">
    <property type="entry name" value="STAS"/>
    <property type="match status" value="1"/>
</dbReference>
<dbReference type="EMBL" id="FORP01000009">
    <property type="protein sequence ID" value="SFJ82214.1"/>
    <property type="molecule type" value="Genomic_DNA"/>
</dbReference>